<sequence length="201" mass="23354">MKITKTLLLLLLSTVMFTAYADKPKKQDPLLTGPFFIQPYFNAFGMRVQEVDTTEARRGCVDIWEHQSARAYYFVTKKNAETSMEYTTGKSGFRIDNIKFHVYREYPTIEETEGFMWNEIPKDWQEISEEEYIEHTKEKCRRMVGICSAIYRSDVKCYRLPKIEGRPTIYAGVCVSAFPAKKKVAVSANIYYWEDGGAVNK</sequence>
<evidence type="ECO:0000313" key="3">
    <source>
        <dbReference type="Proteomes" id="UP000541425"/>
    </source>
</evidence>
<organism evidence="2 3">
    <name type="scientific">Alloprevotella rava</name>
    <dbReference type="NCBI Taxonomy" id="671218"/>
    <lineage>
        <taxon>Bacteria</taxon>
        <taxon>Pseudomonadati</taxon>
        <taxon>Bacteroidota</taxon>
        <taxon>Bacteroidia</taxon>
        <taxon>Bacteroidales</taxon>
        <taxon>Prevotellaceae</taxon>
        <taxon>Alloprevotella</taxon>
    </lineage>
</organism>
<gene>
    <name evidence="2" type="ORF">FHS60_000472</name>
</gene>
<dbReference type="Proteomes" id="UP000541425">
    <property type="component" value="Unassembled WGS sequence"/>
</dbReference>
<accession>A0A7W5UUW2</accession>
<evidence type="ECO:0000313" key="2">
    <source>
        <dbReference type="EMBL" id="MBB3702019.1"/>
    </source>
</evidence>
<dbReference type="AlphaFoldDB" id="A0A7W5UUW2"/>
<keyword evidence="1" id="KW-0732">Signal</keyword>
<dbReference type="EMBL" id="JACICA010000002">
    <property type="protein sequence ID" value="MBB3702019.1"/>
    <property type="molecule type" value="Genomic_DNA"/>
</dbReference>
<reference evidence="2 3" key="1">
    <citation type="submission" date="2020-08" db="EMBL/GenBank/DDBJ databases">
        <title>Genomic Encyclopedia of Type Strains, Phase IV (KMG-IV): sequencing the most valuable type-strain genomes for metagenomic binning, comparative biology and taxonomic classification.</title>
        <authorList>
            <person name="Goeker M."/>
        </authorList>
    </citation>
    <scope>NUCLEOTIDE SEQUENCE [LARGE SCALE GENOMIC DNA]</scope>
    <source>
        <strain evidence="2 3">DSM 22548</strain>
    </source>
</reference>
<dbReference type="RefSeq" id="WP_183694420.1">
    <property type="nucleotide sequence ID" value="NZ_JACICA010000002.1"/>
</dbReference>
<name>A0A7W5UUW2_9BACT</name>
<feature type="chain" id="PRO_5030657229" evidence="1">
    <location>
        <begin position="22"/>
        <end position="201"/>
    </location>
</feature>
<comment type="caution">
    <text evidence="2">The sequence shown here is derived from an EMBL/GenBank/DDBJ whole genome shotgun (WGS) entry which is preliminary data.</text>
</comment>
<evidence type="ECO:0000256" key="1">
    <source>
        <dbReference type="SAM" id="SignalP"/>
    </source>
</evidence>
<proteinExistence type="predicted"/>
<protein>
    <submittedName>
        <fullName evidence="2">Uncharacterized protein</fullName>
    </submittedName>
</protein>
<feature type="signal peptide" evidence="1">
    <location>
        <begin position="1"/>
        <end position="21"/>
    </location>
</feature>